<feature type="region of interest" description="Disordered" evidence="1">
    <location>
        <begin position="1031"/>
        <end position="1081"/>
    </location>
</feature>
<feature type="region of interest" description="Disordered" evidence="1">
    <location>
        <begin position="408"/>
        <end position="450"/>
    </location>
</feature>
<reference evidence="2 3" key="1">
    <citation type="journal article" date="2017" name="Plant Biotechnol. J.">
        <title>A comprehensive draft genome sequence for lupin (Lupinus angustifolius), an emerging health food: insights into plant-microbe interactions and legume evolution.</title>
        <authorList>
            <person name="Hane J.K."/>
            <person name="Ming Y."/>
            <person name="Kamphuis L.G."/>
            <person name="Nelson M.N."/>
            <person name="Garg G."/>
            <person name="Atkins C.A."/>
            <person name="Bayer P.E."/>
            <person name="Bravo A."/>
            <person name="Bringans S."/>
            <person name="Cannon S."/>
            <person name="Edwards D."/>
            <person name="Foley R."/>
            <person name="Gao L.L."/>
            <person name="Harrison M.J."/>
            <person name="Huang W."/>
            <person name="Hurgobin B."/>
            <person name="Li S."/>
            <person name="Liu C.W."/>
            <person name="McGrath A."/>
            <person name="Morahan G."/>
            <person name="Murray J."/>
            <person name="Weller J."/>
            <person name="Jian J."/>
            <person name="Singh K.B."/>
        </authorList>
    </citation>
    <scope>NUCLEOTIDE SEQUENCE [LARGE SCALE GENOMIC DNA]</scope>
    <source>
        <strain evidence="3">cv. Tanjil</strain>
        <tissue evidence="2">Whole plant</tissue>
    </source>
</reference>
<feature type="region of interest" description="Disordered" evidence="1">
    <location>
        <begin position="1342"/>
        <end position="1436"/>
    </location>
</feature>
<evidence type="ECO:0000313" key="3">
    <source>
        <dbReference type="Proteomes" id="UP000188354"/>
    </source>
</evidence>
<feature type="region of interest" description="Disordered" evidence="1">
    <location>
        <begin position="1"/>
        <end position="21"/>
    </location>
</feature>
<dbReference type="EMBL" id="CM007379">
    <property type="protein sequence ID" value="OIV92059.1"/>
    <property type="molecule type" value="Genomic_DNA"/>
</dbReference>
<evidence type="ECO:0000256" key="1">
    <source>
        <dbReference type="SAM" id="MobiDB-lite"/>
    </source>
</evidence>
<feature type="region of interest" description="Disordered" evidence="1">
    <location>
        <begin position="1685"/>
        <end position="1715"/>
    </location>
</feature>
<evidence type="ECO:0000313" key="2">
    <source>
        <dbReference type="EMBL" id="OIV92059.1"/>
    </source>
</evidence>
<dbReference type="PANTHER" id="PTHR47188:SF1">
    <property type="entry name" value="PROTEIN TAR1"/>
    <property type="match status" value="1"/>
</dbReference>
<feature type="compositionally biased region" description="Basic and acidic residues" evidence="1">
    <location>
        <begin position="243"/>
        <end position="256"/>
    </location>
</feature>
<feature type="region of interest" description="Disordered" evidence="1">
    <location>
        <begin position="654"/>
        <end position="704"/>
    </location>
</feature>
<feature type="region of interest" description="Disordered" evidence="1">
    <location>
        <begin position="909"/>
        <end position="941"/>
    </location>
</feature>
<dbReference type="Gramene" id="OIV92059">
    <property type="protein sequence ID" value="OIV92059"/>
    <property type="gene ID" value="TanjilG_08732"/>
</dbReference>
<dbReference type="GO" id="GO:0043457">
    <property type="term" value="P:regulation of cellular respiration"/>
    <property type="evidence" value="ECO:0007669"/>
    <property type="project" value="InterPro"/>
</dbReference>
<feature type="region of interest" description="Disordered" evidence="1">
    <location>
        <begin position="193"/>
        <end position="287"/>
    </location>
</feature>
<feature type="region of interest" description="Disordered" evidence="1">
    <location>
        <begin position="989"/>
        <end position="1012"/>
    </location>
</feature>
<feature type="compositionally biased region" description="Polar residues" evidence="1">
    <location>
        <begin position="278"/>
        <end position="287"/>
    </location>
</feature>
<proteinExistence type="predicted"/>
<organism evidence="2 3">
    <name type="scientific">Lupinus angustifolius</name>
    <name type="common">Narrow-leaved blue lupine</name>
    <dbReference type="NCBI Taxonomy" id="3871"/>
    <lineage>
        <taxon>Eukaryota</taxon>
        <taxon>Viridiplantae</taxon>
        <taxon>Streptophyta</taxon>
        <taxon>Embryophyta</taxon>
        <taxon>Tracheophyta</taxon>
        <taxon>Spermatophyta</taxon>
        <taxon>Magnoliopsida</taxon>
        <taxon>eudicotyledons</taxon>
        <taxon>Gunneridae</taxon>
        <taxon>Pentapetalae</taxon>
        <taxon>rosids</taxon>
        <taxon>fabids</taxon>
        <taxon>Fabales</taxon>
        <taxon>Fabaceae</taxon>
        <taxon>Papilionoideae</taxon>
        <taxon>50 kb inversion clade</taxon>
        <taxon>genistoids sensu lato</taxon>
        <taxon>core genistoids</taxon>
        <taxon>Genisteae</taxon>
        <taxon>Lupinus</taxon>
    </lineage>
</organism>
<feature type="region of interest" description="Disordered" evidence="1">
    <location>
        <begin position="1556"/>
        <end position="1599"/>
    </location>
</feature>
<feature type="compositionally biased region" description="Polar residues" evidence="1">
    <location>
        <begin position="1427"/>
        <end position="1436"/>
    </location>
</feature>
<sequence length="1715" mass="187503">MAHLELSIPWRGSTKQPRRPTYLKFENRRSGSVGGATHKRIPPISFLAPYGFTCPLTRTHVRLLGPCFKTGRMGSPQADARSTQVPKHTKRRALPTTIAMMTSPRACQQPGLGPPSQFASVHAPSRLADRLSPFHIRPRHIAGPHPLPSRQFQALFDSLFKVLFIFPSRYLFAIGLSPVFSLGRNLPPDWGCIPKQPDSPTAPRGATGSGHDGALTLSGAPFQGTWARSAAEDASPDYNSDIEGDRFSWRPTDPHGSKSRKAGGGDTHDRSRALAQPPSITAPSTADSVFNQPRALGLMASGATCVQRLDGSRDSAIHTKYRISLRSSSMQEPRYPLPRVFRISVSQRRPHEHRLRADGGELNDFNFLGAFRAGVLLLGQEDTAEGSPTETLLRLLLPLNDKVQWTSHNVADSKPPTSPQSDHFTGPFNRQIAPPTKNGHAPPPIESRKSSQSVNPYYVWTCGVLKATSADPWSASFMVETRTLFVFHKSKNFTSDYEIRMPPTVPVNHYSDPEGQHNRIRILWCYPMLMYPERRLALSTLISSNSEEGLRWEGRIEATRAESQWIVAARPLCHLQYPVAYLSRLQRILPAAQWGIALQGVPRGSSTPRGSPTARASGGPRPSTAGRKTGDGHTHRFYCDTVIVLSRLFDARGRGPEGPVPNPSPDWHAVTRSRRESSSRSPPTADGFGTGTPVPSPQSQSFSRGYGSILPTSLAYIVPSTRGCSPWRPDVICTDDRSARAHAPGFAATIVPSYSSGPGPCPDGQVSAQLGTVTQLPVHPASPVLLTKNGPLGALDSVAWLNKAATPSYLFKSFAPIPKSDERFARQYRCGPPPDFPLASPRSGTVHHLSGPDRYTLTRTLHRRSGSVGGATHKGIPPISFLAPYGFTCPLTRTHVRLLGPCFKTGRMGSPQADARSTHEHASAEAHQTARTSNYNRDDDVSTSMSTARAWATITIRFVLFIFPSRYLFAIGLSPVFSLGRNLPPDWGCIPKQPDSPTAPRGATGSGHDGASLTLSGASFQGTWARSAAEDASPYYNSDTEGGRFSWRPTDPHGSTGGGDTHDRSRALAQPPSITAPSTADSVFNQPRALVLMASGATCFKDSMVHGILQFTPSITFRYVLHRCSPTETLLRLLLPLNDKVQWTSHNVAGSEPPTSPQSEHFTGPFNRYALTRTLHRRSGSVGGATHKGIPPISFLAPYGFTCPLTRTHVRLLGPCFKTGRMGSPQADARSTQVPKHTKRRALPTTIAMMTSPRACQQPGLGPPSQFASVHAPSRLADRLSPFHIRPRHIAGPHPLPSRQFQALFDSLFKVLFIFPSRYLFAIGLSPVFSLGRNLPPDWGCIPKQPDSPTAPRGATGSGHDGALTLSGAPFQGTWARSAAEDASPDYNSDTEGDRFSWRPTDPHGSKSRKAGGGDTHDRSRALAQPPSITAPSTADSVFNQPRALGLMASGATCVQRLDGSRDSAIHTKYRISLRSSSMQEPRYPLPRVFRISVSQRRPHEHRLRADGGELNDFNFLGAFRAGVLLLGQEDTAEGSPTETLLRLLLPLNDKVQWTSHNVAGSEPPTSPQSEHFTGPFNRQIAPPTKNGHAPPPIESRKSSQSVNPYYVWTCGVLKATSADPWSASFMVETRTLFVFHKSKKFTSDYEIRMPLTVPVNHYSDPEGQHNRIRIMWCYPMLMYPERRPGAHRRQKGRADRCTPMADRSTQPKVQLRAF</sequence>
<name>A0A4P1QQ45_LUPAN</name>
<accession>A0A4P1QQ45</accession>
<keyword evidence="3" id="KW-1185">Reference proteome</keyword>
<dbReference type="AntiFam" id="ANF00034">
    <property type="entry name" value="Antisense to 5.8S rRNA"/>
</dbReference>
<feature type="compositionally biased region" description="Polar residues" evidence="1">
    <location>
        <begin position="1072"/>
        <end position="1081"/>
    </location>
</feature>
<feature type="region of interest" description="Disordered" evidence="1">
    <location>
        <begin position="600"/>
        <end position="633"/>
    </location>
</feature>
<dbReference type="STRING" id="3871.A0A4P1QQ45"/>
<feature type="compositionally biased region" description="Basic and acidic residues" evidence="1">
    <location>
        <begin position="1392"/>
        <end position="1405"/>
    </location>
</feature>
<protein>
    <submittedName>
        <fullName evidence="2">Uncharacterized protein</fullName>
    </submittedName>
</protein>
<gene>
    <name evidence="2" type="ORF">TanjilG_08732</name>
</gene>
<dbReference type="PANTHER" id="PTHR47188">
    <property type="entry name" value="PROTEIN TAR1"/>
    <property type="match status" value="1"/>
</dbReference>
<dbReference type="InterPro" id="IPR044792">
    <property type="entry name" value="TAR1"/>
</dbReference>
<dbReference type="Proteomes" id="UP000188354">
    <property type="component" value="Chromosome LG19"/>
</dbReference>